<dbReference type="Pfam" id="PF22624">
    <property type="entry name" value="AASDHPPT_N"/>
    <property type="match status" value="1"/>
</dbReference>
<dbReference type="Gene3D" id="3.90.470.20">
    <property type="entry name" value="4'-phosphopantetheinyl transferase domain"/>
    <property type="match status" value="2"/>
</dbReference>
<evidence type="ECO:0000259" key="3">
    <source>
        <dbReference type="Pfam" id="PF01648"/>
    </source>
</evidence>
<dbReference type="EC" id="2.7.8.7" evidence="1"/>
<dbReference type="InterPro" id="IPR008278">
    <property type="entry name" value="4-PPantetheinyl_Trfase_dom"/>
</dbReference>
<dbReference type="PANTHER" id="PTHR12215:SF10">
    <property type="entry name" value="L-AMINOADIPATE-SEMIALDEHYDE DEHYDROGENASE-PHOSPHOPANTETHEINYL TRANSFERASE"/>
    <property type="match status" value="1"/>
</dbReference>
<dbReference type="PANTHER" id="PTHR12215">
    <property type="entry name" value="PHOSPHOPANTETHEINE TRANSFERASE"/>
    <property type="match status" value="1"/>
</dbReference>
<gene>
    <name evidence="6" type="ORF">PPACK8108_LOCUS15189</name>
    <name evidence="5" type="ORF">PPACK8108_LOCUS3615</name>
</gene>
<dbReference type="EMBL" id="CALTRL010000642">
    <property type="protein sequence ID" value="CAH7669045.1"/>
    <property type="molecule type" value="Genomic_DNA"/>
</dbReference>
<dbReference type="GO" id="GO:0000287">
    <property type="term" value="F:magnesium ion binding"/>
    <property type="evidence" value="ECO:0007669"/>
    <property type="project" value="InterPro"/>
</dbReference>
<organism evidence="5 7">
    <name type="scientific">Phakopsora pachyrhizi</name>
    <name type="common">Asian soybean rust disease fungus</name>
    <dbReference type="NCBI Taxonomy" id="170000"/>
    <lineage>
        <taxon>Eukaryota</taxon>
        <taxon>Fungi</taxon>
        <taxon>Dikarya</taxon>
        <taxon>Basidiomycota</taxon>
        <taxon>Pucciniomycotina</taxon>
        <taxon>Pucciniomycetes</taxon>
        <taxon>Pucciniales</taxon>
        <taxon>Phakopsoraceae</taxon>
        <taxon>Phakopsora</taxon>
    </lineage>
</organism>
<comment type="caution">
    <text evidence="5">The sequence shown here is derived from an EMBL/GenBank/DDBJ whole genome shotgun (WGS) entry which is preliminary data.</text>
</comment>
<dbReference type="InterPro" id="IPR037143">
    <property type="entry name" value="4-PPantetheinyl_Trfase_dom_sf"/>
</dbReference>
<keyword evidence="7" id="KW-1185">Reference proteome</keyword>
<feature type="domain" description="4'-phosphopantetheinyl transferase" evidence="3">
    <location>
        <begin position="124"/>
        <end position="212"/>
    </location>
</feature>
<evidence type="ECO:0000313" key="7">
    <source>
        <dbReference type="Proteomes" id="UP001153365"/>
    </source>
</evidence>
<dbReference type="AlphaFoldDB" id="A0AAV0AN31"/>
<name>A0AAV0AN31_PHAPC</name>
<proteinExistence type="predicted"/>
<evidence type="ECO:0000256" key="1">
    <source>
        <dbReference type="ARBA" id="ARBA00013172"/>
    </source>
</evidence>
<protein>
    <recommendedName>
        <fullName evidence="1">holo-[acyl-carrier-protein] synthase</fullName>
        <ecNumber evidence="1">2.7.8.7</ecNumber>
    </recommendedName>
</protein>
<dbReference type="SUPFAM" id="SSF56214">
    <property type="entry name" value="4'-phosphopantetheinyl transferase"/>
    <property type="match status" value="2"/>
</dbReference>
<sequence>MINKVLTLVTDISDWNPNQSEWNHLINLFSDDCQRKIKSYSQLIDSKRCLIGKLLVHTLVCKNYGLRWDQVRFNLTPEGRPYLLNTLEEGMCKFDFNISHDSNLVVVSFIEQSALKTEDSNISRIGTDVMRVSLPRGETSINGFYELLSDYLTETELQSLGPFFHSESSFSTNNLSLSRLIRIWTLKESVIKAIGLGLLIDLKTLSFNSLDSCYNNQQKNIIETCEFSSSKELYELCEPDFTVRGVKRWEDWVFWIASIKAGDGFNYSLSVAVNLASGLDRESLREVEHNLEVVSIQKLLDKLPFKT</sequence>
<dbReference type="Proteomes" id="UP001153365">
    <property type="component" value="Unassembled WGS sequence"/>
</dbReference>
<dbReference type="InterPro" id="IPR050559">
    <property type="entry name" value="P-Pant_transferase_sf"/>
</dbReference>
<dbReference type="GO" id="GO:0008897">
    <property type="term" value="F:holo-[acyl-carrier-protein] synthase activity"/>
    <property type="evidence" value="ECO:0007669"/>
    <property type="project" value="UniProtKB-EC"/>
</dbReference>
<keyword evidence="2" id="KW-0808">Transferase</keyword>
<feature type="domain" description="4'-phosphopantetheinyl transferase N-terminal" evidence="4">
    <location>
        <begin position="14"/>
        <end position="107"/>
    </location>
</feature>
<evidence type="ECO:0000313" key="5">
    <source>
        <dbReference type="EMBL" id="CAH7669045.1"/>
    </source>
</evidence>
<evidence type="ECO:0000256" key="2">
    <source>
        <dbReference type="ARBA" id="ARBA00022679"/>
    </source>
</evidence>
<dbReference type="GO" id="GO:0019878">
    <property type="term" value="P:lysine biosynthetic process via aminoadipic acid"/>
    <property type="evidence" value="ECO:0007669"/>
    <property type="project" value="TreeGrafter"/>
</dbReference>
<evidence type="ECO:0000259" key="4">
    <source>
        <dbReference type="Pfam" id="PF22624"/>
    </source>
</evidence>
<reference evidence="5" key="1">
    <citation type="submission" date="2022-06" db="EMBL/GenBank/DDBJ databases">
        <authorList>
            <consortium name="SYNGENTA / RWTH Aachen University"/>
        </authorList>
    </citation>
    <scope>NUCLEOTIDE SEQUENCE</scope>
</reference>
<evidence type="ECO:0000313" key="6">
    <source>
        <dbReference type="EMBL" id="CAH7682333.1"/>
    </source>
</evidence>
<dbReference type="Pfam" id="PF01648">
    <property type="entry name" value="ACPS"/>
    <property type="match status" value="1"/>
</dbReference>
<dbReference type="GO" id="GO:0005829">
    <property type="term" value="C:cytosol"/>
    <property type="evidence" value="ECO:0007669"/>
    <property type="project" value="TreeGrafter"/>
</dbReference>
<accession>A0AAV0AN31</accession>
<dbReference type="EMBL" id="CALTRL010004014">
    <property type="protein sequence ID" value="CAH7682333.1"/>
    <property type="molecule type" value="Genomic_DNA"/>
</dbReference>
<dbReference type="InterPro" id="IPR055066">
    <property type="entry name" value="AASDHPPT_N"/>
</dbReference>